<accession>A0A9W9Z3J4</accession>
<comment type="caution">
    <text evidence="1">The sequence shown here is derived from an EMBL/GenBank/DDBJ whole genome shotgun (WGS) entry which is preliminary data.</text>
</comment>
<name>A0A9W9Z3J4_9CNID</name>
<dbReference type="AlphaFoldDB" id="A0A9W9Z3J4"/>
<protein>
    <submittedName>
        <fullName evidence="1">Uncharacterized protein</fullName>
    </submittedName>
</protein>
<organism evidence="1 2">
    <name type="scientific">Desmophyllum pertusum</name>
    <dbReference type="NCBI Taxonomy" id="174260"/>
    <lineage>
        <taxon>Eukaryota</taxon>
        <taxon>Metazoa</taxon>
        <taxon>Cnidaria</taxon>
        <taxon>Anthozoa</taxon>
        <taxon>Hexacorallia</taxon>
        <taxon>Scleractinia</taxon>
        <taxon>Caryophylliina</taxon>
        <taxon>Caryophylliidae</taxon>
        <taxon>Desmophyllum</taxon>
    </lineage>
</organism>
<keyword evidence="2" id="KW-1185">Reference proteome</keyword>
<dbReference type="Proteomes" id="UP001163046">
    <property type="component" value="Unassembled WGS sequence"/>
</dbReference>
<evidence type="ECO:0000313" key="1">
    <source>
        <dbReference type="EMBL" id="KAJ7374477.1"/>
    </source>
</evidence>
<evidence type="ECO:0000313" key="2">
    <source>
        <dbReference type="Proteomes" id="UP001163046"/>
    </source>
</evidence>
<reference evidence="1" key="1">
    <citation type="submission" date="2023-01" db="EMBL/GenBank/DDBJ databases">
        <title>Genome assembly of the deep-sea coral Lophelia pertusa.</title>
        <authorList>
            <person name="Herrera S."/>
            <person name="Cordes E."/>
        </authorList>
    </citation>
    <scope>NUCLEOTIDE SEQUENCE</scope>
    <source>
        <strain evidence="1">USNM1676648</strain>
        <tissue evidence="1">Polyp</tissue>
    </source>
</reference>
<sequence>MSSRLSLLQYFSWRRLHSDKVFSWPLHPSTVKPHRSRPHAIIHFIYKILALVVQSEVQFNAFVAEMSAQHFSGFVFPVIATQCAPDPLVAYFYAASVRHFRTT</sequence>
<proteinExistence type="predicted"/>
<gene>
    <name evidence="1" type="ORF">OS493_007584</name>
</gene>
<dbReference type="EMBL" id="MU826828">
    <property type="protein sequence ID" value="KAJ7374477.1"/>
    <property type="molecule type" value="Genomic_DNA"/>
</dbReference>